<organism evidence="2 3">
    <name type="scientific">Fibrisoma montanum</name>
    <dbReference type="NCBI Taxonomy" id="2305895"/>
    <lineage>
        <taxon>Bacteria</taxon>
        <taxon>Pseudomonadati</taxon>
        <taxon>Bacteroidota</taxon>
        <taxon>Cytophagia</taxon>
        <taxon>Cytophagales</taxon>
        <taxon>Spirosomataceae</taxon>
        <taxon>Fibrisoma</taxon>
    </lineage>
</organism>
<dbReference type="CDD" id="cd00038">
    <property type="entry name" value="CAP_ED"/>
    <property type="match status" value="1"/>
</dbReference>
<dbReference type="InterPro" id="IPR014710">
    <property type="entry name" value="RmlC-like_jellyroll"/>
</dbReference>
<keyword evidence="3" id="KW-1185">Reference proteome</keyword>
<sequence>MQASLEQYIRDRIGADDAQLGEVMSHFSPLKTRRNQLLVREGDICRYCYFVVKGCVQVFVYDRNGDESTRDIVVENNWVSELFSFGNQVSARENIRVVEPGQLMAIGYDSFQKMVQTVPPFEQIYRQIVEQSYVNSVFRLNTFVSMDALERMQWLSEYQPKLLARLSSRLVASYLGISPETYSRLKARL</sequence>
<protein>
    <submittedName>
        <fullName evidence="2">Crp/Fnr family transcriptional regulator</fullName>
    </submittedName>
</protein>
<proteinExistence type="predicted"/>
<dbReference type="Gene3D" id="2.60.120.10">
    <property type="entry name" value="Jelly Rolls"/>
    <property type="match status" value="1"/>
</dbReference>
<dbReference type="Pfam" id="PF00027">
    <property type="entry name" value="cNMP_binding"/>
    <property type="match status" value="1"/>
</dbReference>
<evidence type="ECO:0000313" key="2">
    <source>
        <dbReference type="EMBL" id="RIV19792.1"/>
    </source>
</evidence>
<gene>
    <name evidence="2" type="ORF">DYU11_22965</name>
</gene>
<feature type="domain" description="Cyclic nucleotide-binding" evidence="1">
    <location>
        <begin position="16"/>
        <end position="115"/>
    </location>
</feature>
<dbReference type="OrthoDB" id="1933280at2"/>
<comment type="caution">
    <text evidence="2">The sequence shown here is derived from an EMBL/GenBank/DDBJ whole genome shotgun (WGS) entry which is preliminary data.</text>
</comment>
<dbReference type="Proteomes" id="UP000283523">
    <property type="component" value="Unassembled WGS sequence"/>
</dbReference>
<dbReference type="InterPro" id="IPR000595">
    <property type="entry name" value="cNMP-bd_dom"/>
</dbReference>
<evidence type="ECO:0000259" key="1">
    <source>
        <dbReference type="PROSITE" id="PS50042"/>
    </source>
</evidence>
<dbReference type="PROSITE" id="PS50042">
    <property type="entry name" value="CNMP_BINDING_3"/>
    <property type="match status" value="1"/>
</dbReference>
<evidence type="ECO:0000313" key="3">
    <source>
        <dbReference type="Proteomes" id="UP000283523"/>
    </source>
</evidence>
<reference evidence="2 3" key="1">
    <citation type="submission" date="2018-08" db="EMBL/GenBank/DDBJ databases">
        <title>Fibrisoma montanum sp. nov., isolated from Danxia mountain soil.</title>
        <authorList>
            <person name="Huang Y."/>
        </authorList>
    </citation>
    <scope>NUCLEOTIDE SEQUENCE [LARGE SCALE GENOMIC DNA]</scope>
    <source>
        <strain evidence="2 3">HYT19</strain>
    </source>
</reference>
<accession>A0A418M220</accession>
<dbReference type="RefSeq" id="WP_119670078.1">
    <property type="nucleotide sequence ID" value="NZ_QXED01000007.1"/>
</dbReference>
<dbReference type="InterPro" id="IPR018490">
    <property type="entry name" value="cNMP-bd_dom_sf"/>
</dbReference>
<dbReference type="AlphaFoldDB" id="A0A418M220"/>
<dbReference type="EMBL" id="QXED01000007">
    <property type="protein sequence ID" value="RIV19792.1"/>
    <property type="molecule type" value="Genomic_DNA"/>
</dbReference>
<dbReference type="SUPFAM" id="SSF51206">
    <property type="entry name" value="cAMP-binding domain-like"/>
    <property type="match status" value="1"/>
</dbReference>
<dbReference type="SMART" id="SM00100">
    <property type="entry name" value="cNMP"/>
    <property type="match status" value="1"/>
</dbReference>
<name>A0A418M220_9BACT</name>